<comment type="caution">
    <text evidence="1">The sequence shown here is derived from an EMBL/GenBank/DDBJ whole genome shotgun (WGS) entry which is preliminary data.</text>
</comment>
<dbReference type="Proteomes" id="UP001163603">
    <property type="component" value="Chromosome 3"/>
</dbReference>
<sequence length="154" mass="16588">MVRHGYTSTPSTNCPSCASRWPGGPANYAAISSRGSAMPARNDSKPSVCLVCRYPCLAWRYTCKKCDVHIHMECVNYSANFCDLKKQPVGPSWASPSPYVYYPSGMMPSFHNQQAESSGSNGGYFGKKIYSVVAGLAANVIVASVTGIPAFPFL</sequence>
<proteinExistence type="predicted"/>
<accession>A0ACC0Z7T7</accession>
<reference evidence="2" key="1">
    <citation type="journal article" date="2023" name="G3 (Bethesda)">
        <title>Genome assembly and association tests identify interacting loci associated with vigor, precocity, and sex in interspecific pistachio rootstocks.</title>
        <authorList>
            <person name="Palmer W."/>
            <person name="Jacygrad E."/>
            <person name="Sagayaradj S."/>
            <person name="Cavanaugh K."/>
            <person name="Han R."/>
            <person name="Bertier L."/>
            <person name="Beede B."/>
            <person name="Kafkas S."/>
            <person name="Golino D."/>
            <person name="Preece J."/>
            <person name="Michelmore R."/>
        </authorList>
    </citation>
    <scope>NUCLEOTIDE SEQUENCE [LARGE SCALE GENOMIC DNA]</scope>
</reference>
<dbReference type="EMBL" id="CM047738">
    <property type="protein sequence ID" value="KAJ0046428.1"/>
    <property type="molecule type" value="Genomic_DNA"/>
</dbReference>
<name>A0ACC0Z7T7_9ROSI</name>
<gene>
    <name evidence="1" type="ORF">Pint_06382</name>
</gene>
<organism evidence="1 2">
    <name type="scientific">Pistacia integerrima</name>
    <dbReference type="NCBI Taxonomy" id="434235"/>
    <lineage>
        <taxon>Eukaryota</taxon>
        <taxon>Viridiplantae</taxon>
        <taxon>Streptophyta</taxon>
        <taxon>Embryophyta</taxon>
        <taxon>Tracheophyta</taxon>
        <taxon>Spermatophyta</taxon>
        <taxon>Magnoliopsida</taxon>
        <taxon>eudicotyledons</taxon>
        <taxon>Gunneridae</taxon>
        <taxon>Pentapetalae</taxon>
        <taxon>rosids</taxon>
        <taxon>malvids</taxon>
        <taxon>Sapindales</taxon>
        <taxon>Anacardiaceae</taxon>
        <taxon>Pistacia</taxon>
    </lineage>
</organism>
<keyword evidence="2" id="KW-1185">Reference proteome</keyword>
<protein>
    <submittedName>
        <fullName evidence="1">Uncharacterized protein</fullName>
    </submittedName>
</protein>
<evidence type="ECO:0000313" key="2">
    <source>
        <dbReference type="Proteomes" id="UP001163603"/>
    </source>
</evidence>
<evidence type="ECO:0000313" key="1">
    <source>
        <dbReference type="EMBL" id="KAJ0046428.1"/>
    </source>
</evidence>